<evidence type="ECO:0000256" key="10">
    <source>
        <dbReference type="ARBA" id="ARBA00023141"/>
    </source>
</evidence>
<dbReference type="PROSITE" id="PS51671">
    <property type="entry name" value="ACT"/>
    <property type="match status" value="1"/>
</dbReference>
<protein>
    <recommendedName>
        <fullName evidence="7">Bifunctional chorismate mutase/prephenate dehydratase</fullName>
        <ecNumber evidence="6">4.2.1.51</ecNumber>
    </recommendedName>
    <alternativeName>
        <fullName evidence="16">Chorismate mutase-prephenate dehydratase</fullName>
    </alternativeName>
    <alternativeName>
        <fullName evidence="15">p-protein</fullName>
    </alternativeName>
</protein>
<feature type="domain" description="Chorismate mutase" evidence="18">
    <location>
        <begin position="1"/>
        <end position="88"/>
    </location>
</feature>
<dbReference type="GO" id="GO:0004106">
    <property type="term" value="F:chorismate mutase activity"/>
    <property type="evidence" value="ECO:0007669"/>
    <property type="project" value="UniProtKB-EC"/>
</dbReference>
<dbReference type="GO" id="GO:0005737">
    <property type="term" value="C:cytoplasm"/>
    <property type="evidence" value="ECO:0007669"/>
    <property type="project" value="UniProtKB-SubCell"/>
</dbReference>
<dbReference type="Pfam" id="PF01842">
    <property type="entry name" value="ACT"/>
    <property type="match status" value="1"/>
</dbReference>
<evidence type="ECO:0000256" key="15">
    <source>
        <dbReference type="ARBA" id="ARBA00031175"/>
    </source>
</evidence>
<feature type="domain" description="ACT" evidence="20">
    <location>
        <begin position="275"/>
        <end position="352"/>
    </location>
</feature>
<keyword evidence="10" id="KW-0057">Aromatic amino acid biosynthesis</keyword>
<name>A0A0W8FTI3_9ZZZZ</name>
<dbReference type="PROSITE" id="PS51168">
    <property type="entry name" value="CHORISMATE_MUT_2"/>
    <property type="match status" value="1"/>
</dbReference>
<evidence type="ECO:0000256" key="2">
    <source>
        <dbReference type="ARBA" id="ARBA00002364"/>
    </source>
</evidence>
<dbReference type="PANTHER" id="PTHR21022:SF19">
    <property type="entry name" value="PREPHENATE DEHYDRATASE-RELATED"/>
    <property type="match status" value="1"/>
</dbReference>
<dbReference type="AlphaFoldDB" id="A0A0W8FTI3"/>
<comment type="pathway">
    <text evidence="4">Amino-acid biosynthesis; L-phenylalanine biosynthesis; phenylpyruvate from prephenate: step 1/1.</text>
</comment>
<dbReference type="InterPro" id="IPR008242">
    <property type="entry name" value="Chor_mutase/pphenate_deHydtase"/>
</dbReference>
<dbReference type="Gene3D" id="3.30.70.260">
    <property type="match status" value="1"/>
</dbReference>
<evidence type="ECO:0000256" key="6">
    <source>
        <dbReference type="ARBA" id="ARBA00013147"/>
    </source>
</evidence>
<comment type="subcellular location">
    <subcellularLocation>
        <location evidence="3">Cytoplasm</location>
    </subcellularLocation>
</comment>
<dbReference type="NCBIfam" id="NF008865">
    <property type="entry name" value="PRK11898.1"/>
    <property type="match status" value="1"/>
</dbReference>
<dbReference type="PROSITE" id="PS00857">
    <property type="entry name" value="PREPHENATE_DEHYDR_1"/>
    <property type="match status" value="1"/>
</dbReference>
<comment type="catalytic activity">
    <reaction evidence="1">
        <text>chorismate = prephenate</text>
        <dbReference type="Rhea" id="RHEA:13897"/>
        <dbReference type="ChEBI" id="CHEBI:29748"/>
        <dbReference type="ChEBI" id="CHEBI:29934"/>
        <dbReference type="EC" id="5.4.99.5"/>
    </reaction>
</comment>
<dbReference type="InterPro" id="IPR002912">
    <property type="entry name" value="ACT_dom"/>
</dbReference>
<dbReference type="InterPro" id="IPR036263">
    <property type="entry name" value="Chorismate_II_sf"/>
</dbReference>
<feature type="domain" description="Prephenate dehydratase" evidence="19">
    <location>
        <begin position="88"/>
        <end position="263"/>
    </location>
</feature>
<dbReference type="Pfam" id="PF00800">
    <property type="entry name" value="PDT"/>
    <property type="match status" value="1"/>
</dbReference>
<dbReference type="UniPathway" id="UPA00120">
    <property type="reaction ID" value="UER00203"/>
</dbReference>
<evidence type="ECO:0000256" key="9">
    <source>
        <dbReference type="ARBA" id="ARBA00022605"/>
    </source>
</evidence>
<dbReference type="InterPro" id="IPR001086">
    <property type="entry name" value="Preph_deHydtase"/>
</dbReference>
<dbReference type="CDD" id="cd04905">
    <property type="entry name" value="ACT_CM-PDT"/>
    <property type="match status" value="1"/>
</dbReference>
<evidence type="ECO:0000259" key="19">
    <source>
        <dbReference type="PROSITE" id="PS51171"/>
    </source>
</evidence>
<keyword evidence="11" id="KW-0584">Phenylalanine biosynthesis</keyword>
<evidence type="ECO:0000256" key="4">
    <source>
        <dbReference type="ARBA" id="ARBA00004741"/>
    </source>
</evidence>
<dbReference type="InterPro" id="IPR018528">
    <property type="entry name" value="Preph_deHydtase_CS"/>
</dbReference>
<evidence type="ECO:0000256" key="11">
    <source>
        <dbReference type="ARBA" id="ARBA00023222"/>
    </source>
</evidence>
<evidence type="ECO:0000313" key="21">
    <source>
        <dbReference type="EMBL" id="KUG24100.1"/>
    </source>
</evidence>
<accession>A0A0W8FTI3</accession>
<dbReference type="SUPFAM" id="SSF55021">
    <property type="entry name" value="ACT-like"/>
    <property type="match status" value="1"/>
</dbReference>
<comment type="function">
    <text evidence="2">Catalyzes the Claisen rearrangement of chorismate to prephenate and the decarboxylation/dehydration of prephenate to phenylpyruvate.</text>
</comment>
<evidence type="ECO:0000256" key="17">
    <source>
        <dbReference type="ARBA" id="ARBA00047848"/>
    </source>
</evidence>
<dbReference type="InterPro" id="IPR036979">
    <property type="entry name" value="CM_dom_sf"/>
</dbReference>
<dbReference type="SMART" id="SM00830">
    <property type="entry name" value="CM_2"/>
    <property type="match status" value="1"/>
</dbReference>
<evidence type="ECO:0000256" key="5">
    <source>
        <dbReference type="ARBA" id="ARBA00004817"/>
    </source>
</evidence>
<sequence>MKPLEKLREDMREKDKEIIRLLNERSQISVQIGKVKGEGGIDVYDPAQEAKVYRYLQELNSGHLPGEAVTSIFREIISASRSLQKPTTVAFFGAEASFTHQAARLNFGESSQYFPQPRIDRVFDEVEKGSVDWGVVPVENSLEGSVNITLDRLVTTPLKIRAEIFLRISQCLISSAESMKDIKKIYSHPQPLAQCQIWLKTNLPNCILGETENTTAAVQMVRGKKNEAAIGSLLAAHIYGLNILAEGIEDNSSNTTRFLVIGKGENTATGNDKTSLIFATPHSPGSLHRALSSFARRKINLAKIESHPVKEKLWEYSFFVDIIGHITDRQVKSCLEELKGKTTFLKILGSYPKMEGIL</sequence>
<dbReference type="GO" id="GO:0009094">
    <property type="term" value="P:L-phenylalanine biosynthetic process"/>
    <property type="evidence" value="ECO:0007669"/>
    <property type="project" value="UniProtKB-UniPathway"/>
</dbReference>
<dbReference type="Gene3D" id="3.40.190.10">
    <property type="entry name" value="Periplasmic binding protein-like II"/>
    <property type="match status" value="2"/>
</dbReference>
<proteinExistence type="predicted"/>
<evidence type="ECO:0000256" key="7">
    <source>
        <dbReference type="ARBA" id="ARBA00014401"/>
    </source>
</evidence>
<dbReference type="PIRSF" id="PIRSF001500">
    <property type="entry name" value="Chor_mut_pdt_Ppr"/>
    <property type="match status" value="1"/>
</dbReference>
<evidence type="ECO:0000256" key="1">
    <source>
        <dbReference type="ARBA" id="ARBA00000824"/>
    </source>
</evidence>
<dbReference type="UniPathway" id="UPA00121">
    <property type="reaction ID" value="UER00345"/>
</dbReference>
<keyword evidence="9" id="KW-0028">Amino-acid biosynthesis</keyword>
<dbReference type="Gene3D" id="1.20.59.10">
    <property type="entry name" value="Chorismate mutase"/>
    <property type="match status" value="1"/>
</dbReference>
<gene>
    <name evidence="21" type="ORF">ASZ90_006105</name>
</gene>
<evidence type="ECO:0000256" key="12">
    <source>
        <dbReference type="ARBA" id="ARBA00023235"/>
    </source>
</evidence>
<dbReference type="Pfam" id="PF01817">
    <property type="entry name" value="CM_2"/>
    <property type="match status" value="1"/>
</dbReference>
<keyword evidence="8" id="KW-0963">Cytoplasm</keyword>
<evidence type="ECO:0000256" key="16">
    <source>
        <dbReference type="ARBA" id="ARBA00031520"/>
    </source>
</evidence>
<comment type="pathway">
    <text evidence="5">Metabolic intermediate biosynthesis; prephenate biosynthesis; prephenate from chorismate: step 1/1.</text>
</comment>
<dbReference type="GO" id="GO:0004664">
    <property type="term" value="F:prephenate dehydratase activity"/>
    <property type="evidence" value="ECO:0007669"/>
    <property type="project" value="UniProtKB-EC"/>
</dbReference>
<comment type="catalytic activity">
    <reaction evidence="17">
        <text>prephenate + H(+) = 3-phenylpyruvate + CO2 + H2O</text>
        <dbReference type="Rhea" id="RHEA:21648"/>
        <dbReference type="ChEBI" id="CHEBI:15377"/>
        <dbReference type="ChEBI" id="CHEBI:15378"/>
        <dbReference type="ChEBI" id="CHEBI:16526"/>
        <dbReference type="ChEBI" id="CHEBI:18005"/>
        <dbReference type="ChEBI" id="CHEBI:29934"/>
        <dbReference type="EC" id="4.2.1.51"/>
    </reaction>
</comment>
<evidence type="ECO:0000256" key="14">
    <source>
        <dbReference type="ARBA" id="ARBA00023268"/>
    </source>
</evidence>
<evidence type="ECO:0000259" key="18">
    <source>
        <dbReference type="PROSITE" id="PS51168"/>
    </source>
</evidence>
<evidence type="ECO:0000256" key="8">
    <source>
        <dbReference type="ARBA" id="ARBA00022490"/>
    </source>
</evidence>
<keyword evidence="12 21" id="KW-0413">Isomerase</keyword>
<dbReference type="SUPFAM" id="SSF48600">
    <property type="entry name" value="Chorismate mutase II"/>
    <property type="match status" value="1"/>
</dbReference>
<dbReference type="FunFam" id="3.30.70.260:FF:000012">
    <property type="entry name" value="Prephenate dehydratase"/>
    <property type="match status" value="1"/>
</dbReference>
<dbReference type="SUPFAM" id="SSF53850">
    <property type="entry name" value="Periplasmic binding protein-like II"/>
    <property type="match status" value="1"/>
</dbReference>
<dbReference type="GO" id="GO:0046417">
    <property type="term" value="P:chorismate metabolic process"/>
    <property type="evidence" value="ECO:0007669"/>
    <property type="project" value="InterPro"/>
</dbReference>
<dbReference type="InterPro" id="IPR045865">
    <property type="entry name" value="ACT-like_dom_sf"/>
</dbReference>
<comment type="caution">
    <text evidence="21">The sequence shown here is derived from an EMBL/GenBank/DDBJ whole genome shotgun (WGS) entry which is preliminary data.</text>
</comment>
<dbReference type="InterPro" id="IPR002701">
    <property type="entry name" value="CM_II_prokaryot"/>
</dbReference>
<keyword evidence="13 21" id="KW-0456">Lyase</keyword>
<dbReference type="PANTHER" id="PTHR21022">
    <property type="entry name" value="PREPHENATE DEHYDRATASE P PROTEIN"/>
    <property type="match status" value="1"/>
</dbReference>
<dbReference type="CDD" id="cd13630">
    <property type="entry name" value="PBP2_PDT_1"/>
    <property type="match status" value="1"/>
</dbReference>
<dbReference type="EC" id="4.2.1.51" evidence="6"/>
<dbReference type="FunFam" id="3.40.190.10:FF:000034">
    <property type="entry name" value="Chorismate mutase/prephenate dehydratase"/>
    <property type="match status" value="1"/>
</dbReference>
<keyword evidence="14" id="KW-0511">Multifunctional enzyme</keyword>
<evidence type="ECO:0000259" key="20">
    <source>
        <dbReference type="PROSITE" id="PS51671"/>
    </source>
</evidence>
<organism evidence="21">
    <name type="scientific">hydrocarbon metagenome</name>
    <dbReference type="NCBI Taxonomy" id="938273"/>
    <lineage>
        <taxon>unclassified sequences</taxon>
        <taxon>metagenomes</taxon>
        <taxon>ecological metagenomes</taxon>
    </lineage>
</organism>
<reference evidence="21" key="1">
    <citation type="journal article" date="2015" name="Proc. Natl. Acad. Sci. U.S.A.">
        <title>Networks of energetic and metabolic interactions define dynamics in microbial communities.</title>
        <authorList>
            <person name="Embree M."/>
            <person name="Liu J.K."/>
            <person name="Al-Bassam M.M."/>
            <person name="Zengler K."/>
        </authorList>
    </citation>
    <scope>NUCLEOTIDE SEQUENCE</scope>
</reference>
<evidence type="ECO:0000256" key="3">
    <source>
        <dbReference type="ARBA" id="ARBA00004496"/>
    </source>
</evidence>
<dbReference type="PROSITE" id="PS51171">
    <property type="entry name" value="PREPHENATE_DEHYDR_3"/>
    <property type="match status" value="1"/>
</dbReference>
<evidence type="ECO:0000256" key="13">
    <source>
        <dbReference type="ARBA" id="ARBA00023239"/>
    </source>
</evidence>
<dbReference type="EMBL" id="LNQE01000863">
    <property type="protein sequence ID" value="KUG24100.1"/>
    <property type="molecule type" value="Genomic_DNA"/>
</dbReference>